<protein>
    <submittedName>
        <fullName evidence="1">Uncharacterized protein</fullName>
    </submittedName>
</protein>
<accession>A0A8S1IRS4</accession>
<keyword evidence="2" id="KW-1185">Reference proteome</keyword>
<comment type="caution">
    <text evidence="1">The sequence shown here is derived from an EMBL/GenBank/DDBJ whole genome shotgun (WGS) entry which is preliminary data.</text>
</comment>
<reference evidence="1" key="1">
    <citation type="submission" date="2020-12" db="EMBL/GenBank/DDBJ databases">
        <authorList>
            <person name="Iha C."/>
        </authorList>
    </citation>
    <scope>NUCLEOTIDE SEQUENCE</scope>
</reference>
<organism evidence="1 2">
    <name type="scientific">Ostreobium quekettii</name>
    <dbReference type="NCBI Taxonomy" id="121088"/>
    <lineage>
        <taxon>Eukaryota</taxon>
        <taxon>Viridiplantae</taxon>
        <taxon>Chlorophyta</taxon>
        <taxon>core chlorophytes</taxon>
        <taxon>Ulvophyceae</taxon>
        <taxon>TCBD clade</taxon>
        <taxon>Bryopsidales</taxon>
        <taxon>Ostreobineae</taxon>
        <taxon>Ostreobiaceae</taxon>
        <taxon>Ostreobium</taxon>
    </lineage>
</organism>
<sequence length="99" mass="10795">MWYCTFANGVFTAVCPTGGRTQLSRRVAQPTRCNSLLQIQCTDTDITWEQTLVGESSFLFGTTGPMTAICCIVIGAINADTGEVKRKVASFPSFLNNKH</sequence>
<gene>
    <name evidence="1" type="ORF">OSTQU699_LOCUS1831</name>
</gene>
<dbReference type="Proteomes" id="UP000708148">
    <property type="component" value="Unassembled WGS sequence"/>
</dbReference>
<proteinExistence type="predicted"/>
<dbReference type="EMBL" id="CAJHUC010000483">
    <property type="protein sequence ID" value="CAD7696470.1"/>
    <property type="molecule type" value="Genomic_DNA"/>
</dbReference>
<evidence type="ECO:0000313" key="1">
    <source>
        <dbReference type="EMBL" id="CAD7696470.1"/>
    </source>
</evidence>
<evidence type="ECO:0000313" key="2">
    <source>
        <dbReference type="Proteomes" id="UP000708148"/>
    </source>
</evidence>
<name>A0A8S1IRS4_9CHLO</name>
<dbReference type="AlphaFoldDB" id="A0A8S1IRS4"/>